<keyword evidence="4" id="KW-1185">Reference proteome</keyword>
<dbReference type="GO" id="GO:0005506">
    <property type="term" value="F:iron ion binding"/>
    <property type="evidence" value="ECO:0007669"/>
    <property type="project" value="TreeGrafter"/>
</dbReference>
<dbReference type="NCBIfam" id="TIGR00049">
    <property type="entry name" value="iron-sulfur cluster assembly accessory protein"/>
    <property type="match status" value="1"/>
</dbReference>
<organism evidence="3 4">
    <name type="scientific">Acrasis kona</name>
    <dbReference type="NCBI Taxonomy" id="1008807"/>
    <lineage>
        <taxon>Eukaryota</taxon>
        <taxon>Discoba</taxon>
        <taxon>Heterolobosea</taxon>
        <taxon>Tetramitia</taxon>
        <taxon>Eutetramitia</taxon>
        <taxon>Acrasidae</taxon>
        <taxon>Acrasis</taxon>
    </lineage>
</organism>
<gene>
    <name evidence="3" type="ORF">AKO1_011748</name>
</gene>
<dbReference type="PANTHER" id="PTHR43011:SF1">
    <property type="entry name" value="IRON-SULFUR CLUSTER ASSEMBLY 2 HOMOLOG, MITOCHONDRIAL"/>
    <property type="match status" value="1"/>
</dbReference>
<dbReference type="InterPro" id="IPR016092">
    <property type="entry name" value="ATAP"/>
</dbReference>
<dbReference type="InterPro" id="IPR000361">
    <property type="entry name" value="ATAP_core_dom"/>
</dbReference>
<dbReference type="Proteomes" id="UP001431209">
    <property type="component" value="Unassembled WGS sequence"/>
</dbReference>
<dbReference type="GO" id="GO:0051539">
    <property type="term" value="F:4 iron, 4 sulfur cluster binding"/>
    <property type="evidence" value="ECO:0007669"/>
    <property type="project" value="TreeGrafter"/>
</dbReference>
<dbReference type="PANTHER" id="PTHR43011">
    <property type="entry name" value="IRON-SULFUR CLUSTER ASSEMBLY 2 HOMOLOG, MITOCHONDRIAL"/>
    <property type="match status" value="1"/>
</dbReference>
<dbReference type="GO" id="GO:0016226">
    <property type="term" value="P:iron-sulfur cluster assembly"/>
    <property type="evidence" value="ECO:0007669"/>
    <property type="project" value="InterPro"/>
</dbReference>
<dbReference type="InterPro" id="IPR035903">
    <property type="entry name" value="HesB-like_dom_sf"/>
</dbReference>
<proteinExistence type="inferred from homology"/>
<comment type="caution">
    <text evidence="3">The sequence shown here is derived from an EMBL/GenBank/DDBJ whole genome shotgun (WGS) entry which is preliminary data.</text>
</comment>
<evidence type="ECO:0000259" key="2">
    <source>
        <dbReference type="Pfam" id="PF01521"/>
    </source>
</evidence>
<comment type="similarity">
    <text evidence="1">Belongs to the HesB/IscA family.</text>
</comment>
<reference evidence="3 4" key="1">
    <citation type="submission" date="2024-03" db="EMBL/GenBank/DDBJ databases">
        <title>The Acrasis kona genome and developmental transcriptomes reveal deep origins of eukaryotic multicellular pathways.</title>
        <authorList>
            <person name="Sheikh S."/>
            <person name="Fu C.-J."/>
            <person name="Brown M.W."/>
            <person name="Baldauf S.L."/>
        </authorList>
    </citation>
    <scope>NUCLEOTIDE SEQUENCE [LARGE SCALE GENOMIC DNA]</scope>
    <source>
        <strain evidence="3 4">ATCC MYA-3509</strain>
    </source>
</reference>
<dbReference type="SUPFAM" id="SSF89360">
    <property type="entry name" value="HesB-like domain"/>
    <property type="match status" value="1"/>
</dbReference>
<dbReference type="Pfam" id="PF01521">
    <property type="entry name" value="Fe-S_biosyn"/>
    <property type="match status" value="1"/>
</dbReference>
<evidence type="ECO:0000313" key="4">
    <source>
        <dbReference type="Proteomes" id="UP001431209"/>
    </source>
</evidence>
<dbReference type="GO" id="GO:0005739">
    <property type="term" value="C:mitochondrion"/>
    <property type="evidence" value="ECO:0007669"/>
    <property type="project" value="TreeGrafter"/>
</dbReference>
<feature type="domain" description="Core" evidence="2">
    <location>
        <begin position="71"/>
        <end position="172"/>
    </location>
</feature>
<dbReference type="EMBL" id="JAOPGA020001138">
    <property type="protein sequence ID" value="KAL0485447.1"/>
    <property type="molecule type" value="Genomic_DNA"/>
</dbReference>
<dbReference type="GO" id="GO:0051537">
    <property type="term" value="F:2 iron, 2 sulfur cluster binding"/>
    <property type="evidence" value="ECO:0007669"/>
    <property type="project" value="TreeGrafter"/>
</dbReference>
<sequence>MMQSLMFRRGACLILRSRAAIPVTRMDMRLFSKSIIPLQAMEQTTTSSILKDNEQYIAPEKLQANKDAEGIHITNECAERIKYLNEKRGSERHLRVVVNGGGCQGFLIEFNMDQDSPQEDDILFTKDGAKIVVDQTSLDLIRGATLDFEVQMSKASFSIKDNPNASNSCSCGSSFAA</sequence>
<name>A0AAW2Z6K0_9EUKA</name>
<dbReference type="Gene3D" id="2.60.300.12">
    <property type="entry name" value="HesB-like domain"/>
    <property type="match status" value="1"/>
</dbReference>
<evidence type="ECO:0000313" key="3">
    <source>
        <dbReference type="EMBL" id="KAL0485447.1"/>
    </source>
</evidence>
<dbReference type="AlphaFoldDB" id="A0AAW2Z6K0"/>
<protein>
    <submittedName>
        <fullName evidence="3">Iron-sulfur assembly protein IscA-like 2, mitochondrial</fullName>
    </submittedName>
</protein>
<evidence type="ECO:0000256" key="1">
    <source>
        <dbReference type="ARBA" id="ARBA00006718"/>
    </source>
</evidence>
<accession>A0AAW2Z6K0</accession>